<dbReference type="InterPro" id="IPR001845">
    <property type="entry name" value="HTH_ArsR_DNA-bd_dom"/>
</dbReference>
<dbReference type="AlphaFoldDB" id="A0A0K2S119"/>
<gene>
    <name evidence="6" type="ORF">RM6536_1564</name>
</gene>
<name>A0A0K2S119_9MICC</name>
<dbReference type="Proteomes" id="UP000066203">
    <property type="component" value="Chromosome"/>
</dbReference>
<dbReference type="InterPro" id="IPR036390">
    <property type="entry name" value="WH_DNA-bd_sf"/>
</dbReference>
<proteinExistence type="predicted"/>
<organism evidence="6">
    <name type="scientific">Rothia mucilaginosa</name>
    <dbReference type="NCBI Taxonomy" id="43675"/>
    <lineage>
        <taxon>Bacteria</taxon>
        <taxon>Bacillati</taxon>
        <taxon>Actinomycetota</taxon>
        <taxon>Actinomycetes</taxon>
        <taxon>Micrococcales</taxon>
        <taxon>Micrococcaceae</taxon>
        <taxon>Rothia</taxon>
    </lineage>
</organism>
<dbReference type="PANTHER" id="PTHR43132:SF2">
    <property type="entry name" value="ARSENICAL RESISTANCE OPERON REPRESSOR ARSR-RELATED"/>
    <property type="match status" value="1"/>
</dbReference>
<dbReference type="SUPFAM" id="SSF46785">
    <property type="entry name" value="Winged helix' DNA-binding domain"/>
    <property type="match status" value="1"/>
</dbReference>
<dbReference type="InterPro" id="IPR051011">
    <property type="entry name" value="Metal_resp_trans_reg"/>
</dbReference>
<dbReference type="RefSeq" id="WP_060824715.1">
    <property type="nucleotide sequence ID" value="NZ_AP014938.1"/>
</dbReference>
<keyword evidence="1" id="KW-0805">Transcription regulation</keyword>
<dbReference type="NCBIfam" id="NF033788">
    <property type="entry name" value="HTH_metalloreg"/>
    <property type="match status" value="1"/>
</dbReference>
<feature type="compositionally biased region" description="Basic and acidic residues" evidence="4">
    <location>
        <begin position="25"/>
        <end position="40"/>
    </location>
</feature>
<dbReference type="GO" id="GO:0003700">
    <property type="term" value="F:DNA-binding transcription factor activity"/>
    <property type="evidence" value="ECO:0007669"/>
    <property type="project" value="InterPro"/>
</dbReference>
<dbReference type="Pfam" id="PF01022">
    <property type="entry name" value="HTH_5"/>
    <property type="match status" value="1"/>
</dbReference>
<reference evidence="7" key="1">
    <citation type="submission" date="2015-08" db="EMBL/GenBank/DDBJ databases">
        <title>Complete genome sequence of Rothia mucilaginosa strain NUM-Rm6536.</title>
        <authorList>
            <person name="Nambu T."/>
        </authorList>
    </citation>
    <scope>NUCLEOTIDE SEQUENCE [LARGE SCALE GENOMIC DNA]</scope>
    <source>
        <strain evidence="7">NUM-Rm6536</strain>
    </source>
</reference>
<evidence type="ECO:0000313" key="7">
    <source>
        <dbReference type="Proteomes" id="UP000066203"/>
    </source>
</evidence>
<evidence type="ECO:0000256" key="3">
    <source>
        <dbReference type="ARBA" id="ARBA00023163"/>
    </source>
</evidence>
<feature type="domain" description="HTH arsR-type" evidence="5">
    <location>
        <begin position="55"/>
        <end position="149"/>
    </location>
</feature>
<evidence type="ECO:0000256" key="4">
    <source>
        <dbReference type="SAM" id="MobiDB-lite"/>
    </source>
</evidence>
<dbReference type="PROSITE" id="PS50987">
    <property type="entry name" value="HTH_ARSR_2"/>
    <property type="match status" value="1"/>
</dbReference>
<dbReference type="PRINTS" id="PR00778">
    <property type="entry name" value="HTHARSR"/>
</dbReference>
<keyword evidence="2" id="KW-0238">DNA-binding</keyword>
<dbReference type="PATRIC" id="fig|43675.28.peg.1600"/>
<evidence type="ECO:0000313" key="6">
    <source>
        <dbReference type="EMBL" id="BAS20811.1"/>
    </source>
</evidence>
<protein>
    <submittedName>
        <fullName evidence="6">Putative ArsR-family transcriptional regulator</fullName>
    </submittedName>
</protein>
<feature type="region of interest" description="Disordered" evidence="4">
    <location>
        <begin position="25"/>
        <end position="55"/>
    </location>
</feature>
<dbReference type="PANTHER" id="PTHR43132">
    <property type="entry name" value="ARSENICAL RESISTANCE OPERON REPRESSOR ARSR-RELATED"/>
    <property type="match status" value="1"/>
</dbReference>
<dbReference type="EMBL" id="AP014938">
    <property type="protein sequence ID" value="BAS20811.1"/>
    <property type="molecule type" value="Genomic_DNA"/>
</dbReference>
<accession>A0A0K2S119</accession>
<dbReference type="GO" id="GO:0003677">
    <property type="term" value="F:DNA binding"/>
    <property type="evidence" value="ECO:0007669"/>
    <property type="project" value="UniProtKB-KW"/>
</dbReference>
<dbReference type="Gene3D" id="1.10.10.10">
    <property type="entry name" value="Winged helix-like DNA-binding domain superfamily/Winged helix DNA-binding domain"/>
    <property type="match status" value="1"/>
</dbReference>
<dbReference type="InterPro" id="IPR036388">
    <property type="entry name" value="WH-like_DNA-bd_sf"/>
</dbReference>
<evidence type="ECO:0000256" key="1">
    <source>
        <dbReference type="ARBA" id="ARBA00023015"/>
    </source>
</evidence>
<evidence type="ECO:0000259" key="5">
    <source>
        <dbReference type="PROSITE" id="PS50987"/>
    </source>
</evidence>
<evidence type="ECO:0000256" key="2">
    <source>
        <dbReference type="ARBA" id="ARBA00023125"/>
    </source>
</evidence>
<dbReference type="InterPro" id="IPR011991">
    <property type="entry name" value="ArsR-like_HTH"/>
</dbReference>
<dbReference type="CDD" id="cd00090">
    <property type="entry name" value="HTH_ARSR"/>
    <property type="match status" value="1"/>
</dbReference>
<sequence length="151" mass="17022">MTQSQHTDHTETTHANYATEQVAKHVAEHSAEHASAHAHEAPTNAPRIEGNSPKDWEEQFGGSVAIFSALANPLRLALAHHLMHRPHSVSELHTCLGISQPLASHHLRILREAHVIDREQQGRTTIYRLKDDHISHIVVDVYEHTREHHAD</sequence>
<keyword evidence="3" id="KW-0804">Transcription</keyword>
<dbReference type="SMART" id="SM00418">
    <property type="entry name" value="HTH_ARSR"/>
    <property type="match status" value="1"/>
</dbReference>